<proteinExistence type="predicted"/>
<sequence>MIWMSNEMLPTSGHAGKDACHTFKGTLRESRAFHINLRLINDGFFPGCLVSAAMPSWWRPSTALGEGSAQLSGSVQRTQAQETGCVLGRLPSFCKVSTHEQTMFFHVYGQFRVCSAP</sequence>
<name>Q4SHV7_TETNG</name>
<reference evidence="1" key="1">
    <citation type="journal article" date="2004" name="Nature">
        <title>Genome duplication in the teleost fish Tetraodon nigroviridis reveals the early vertebrate proto-karyotype.</title>
        <authorList>
            <person name="Jaillon O."/>
            <person name="Aury J.-M."/>
            <person name="Brunet F."/>
            <person name="Petit J.-L."/>
            <person name="Stange-Thomann N."/>
            <person name="Mauceli E."/>
            <person name="Bouneau L."/>
            <person name="Fischer C."/>
            <person name="Ozouf-Costaz C."/>
            <person name="Bernot A."/>
            <person name="Nicaud S."/>
            <person name="Jaffe D."/>
            <person name="Fisher S."/>
            <person name="Lutfalla G."/>
            <person name="Dossat C."/>
            <person name="Segurens B."/>
            <person name="Dasilva C."/>
            <person name="Salanoubat M."/>
            <person name="Levy M."/>
            <person name="Boudet N."/>
            <person name="Castellano S."/>
            <person name="Anthouard V."/>
            <person name="Jubin C."/>
            <person name="Castelli V."/>
            <person name="Katinka M."/>
            <person name="Vacherie B."/>
            <person name="Biemont C."/>
            <person name="Skalli Z."/>
            <person name="Cattolico L."/>
            <person name="Poulain J."/>
            <person name="De Berardinis V."/>
            <person name="Cruaud C."/>
            <person name="Duprat S."/>
            <person name="Brottier P."/>
            <person name="Coutanceau J.-P."/>
            <person name="Gouzy J."/>
            <person name="Parra G."/>
            <person name="Lardier G."/>
            <person name="Chapple C."/>
            <person name="McKernan K.J."/>
            <person name="McEwan P."/>
            <person name="Bosak S."/>
            <person name="Kellis M."/>
            <person name="Volff J.-N."/>
            <person name="Guigo R."/>
            <person name="Zody M.C."/>
            <person name="Mesirov J."/>
            <person name="Lindblad-Toh K."/>
            <person name="Birren B."/>
            <person name="Nusbaum C."/>
            <person name="Kahn D."/>
            <person name="Robinson-Rechavi M."/>
            <person name="Laudet V."/>
            <person name="Schachter V."/>
            <person name="Quetier F."/>
            <person name="Saurin W."/>
            <person name="Scarpelli C."/>
            <person name="Wincker P."/>
            <person name="Lander E.S."/>
            <person name="Weissenbach J."/>
            <person name="Roest Crollius H."/>
        </authorList>
    </citation>
    <scope>NUCLEOTIDE SEQUENCE [LARGE SCALE GENOMIC DNA]</scope>
</reference>
<evidence type="ECO:0000313" key="1">
    <source>
        <dbReference type="EMBL" id="CAF99775.1"/>
    </source>
</evidence>
<dbReference type="KEGG" id="tng:GSTEN00017978G001"/>
<dbReference type="AlphaFoldDB" id="Q4SHV7"/>
<comment type="caution">
    <text evidence="1">The sequence shown here is derived from an EMBL/GenBank/DDBJ whole genome shotgun (WGS) entry which is preliminary data.</text>
</comment>
<protein>
    <submittedName>
        <fullName evidence="1">(spotted green pufferfish) hypothetical protein</fullName>
    </submittedName>
</protein>
<organism evidence="1">
    <name type="scientific">Tetraodon nigroviridis</name>
    <name type="common">Spotted green pufferfish</name>
    <name type="synonym">Chelonodon nigroviridis</name>
    <dbReference type="NCBI Taxonomy" id="99883"/>
    <lineage>
        <taxon>Eukaryota</taxon>
        <taxon>Metazoa</taxon>
        <taxon>Chordata</taxon>
        <taxon>Craniata</taxon>
        <taxon>Vertebrata</taxon>
        <taxon>Euteleostomi</taxon>
        <taxon>Actinopterygii</taxon>
        <taxon>Neopterygii</taxon>
        <taxon>Teleostei</taxon>
        <taxon>Neoteleostei</taxon>
        <taxon>Acanthomorphata</taxon>
        <taxon>Eupercaria</taxon>
        <taxon>Tetraodontiformes</taxon>
        <taxon>Tetradontoidea</taxon>
        <taxon>Tetraodontidae</taxon>
        <taxon>Tetraodon</taxon>
    </lineage>
</organism>
<reference evidence="1" key="2">
    <citation type="submission" date="2004-02" db="EMBL/GenBank/DDBJ databases">
        <authorList>
            <consortium name="Genoscope"/>
            <consortium name="Whitehead Institute Centre for Genome Research"/>
        </authorList>
    </citation>
    <scope>NUCLEOTIDE SEQUENCE</scope>
</reference>
<gene>
    <name evidence="1" type="ORF">GSTENG00017978001</name>
</gene>
<accession>Q4SHV7</accession>
<dbReference type="EMBL" id="CAAE01014581">
    <property type="protein sequence ID" value="CAF99775.1"/>
    <property type="molecule type" value="Genomic_DNA"/>
</dbReference>